<reference evidence="2" key="1">
    <citation type="submission" date="2020-04" db="EMBL/GenBank/DDBJ databases">
        <authorList>
            <person name="Chiriac C."/>
            <person name="Salcher M."/>
            <person name="Ghai R."/>
            <person name="Kavagutti S V."/>
        </authorList>
    </citation>
    <scope>NUCLEOTIDE SEQUENCE</scope>
</reference>
<evidence type="ECO:0000313" key="2">
    <source>
        <dbReference type="EMBL" id="CAB4149997.1"/>
    </source>
</evidence>
<sequence length="340" mass="37740">MPDPTEPTDAIETQDNAPAPEPISTTVQETVPESSDAKETSQTDSSESGDKDANKKPTSLLDAVRRAAGNKTDTESSTVETNGKSAQEEGKPTPSLDDAAKVNSPSEADKKLPFHSHPRWKEMIAERDAYRTESDEFRKVTTFMSSNGLSTEEVAEGFHIMALMKTNPVEAHKRISEYKSRLDALVGDTLPPDIQKKVEEGYVDEESAKELARFKAQHSLYEQQQANAVQQREQQSRGNIHSAVVNWEQQMKVKDPDWSAKQEMVTDQVKLMLQAEKPSTPEEALALVERAHSTIKERLSRFAPQRRPVTHVSSSTSSSHATAQPRSLLEAVRMGAMQTR</sequence>
<dbReference type="EMBL" id="LR796534">
    <property type="protein sequence ID" value="CAB4149997.1"/>
    <property type="molecule type" value="Genomic_DNA"/>
</dbReference>
<feature type="compositionally biased region" description="Low complexity" evidence="1">
    <location>
        <begin position="310"/>
        <end position="323"/>
    </location>
</feature>
<evidence type="ECO:0000256" key="1">
    <source>
        <dbReference type="SAM" id="MobiDB-lite"/>
    </source>
</evidence>
<protein>
    <submittedName>
        <fullName evidence="2">Uncharacterized protein</fullName>
    </submittedName>
</protein>
<feature type="compositionally biased region" description="Polar residues" evidence="1">
    <location>
        <begin position="75"/>
        <end position="85"/>
    </location>
</feature>
<accession>A0A6J5MVW3</accession>
<name>A0A6J5MVW3_9CAUD</name>
<proteinExistence type="predicted"/>
<feature type="region of interest" description="Disordered" evidence="1">
    <location>
        <begin position="301"/>
        <end position="340"/>
    </location>
</feature>
<gene>
    <name evidence="2" type="ORF">UFOVP549_23</name>
</gene>
<feature type="compositionally biased region" description="Polar residues" evidence="1">
    <location>
        <begin position="23"/>
        <end position="33"/>
    </location>
</feature>
<feature type="region of interest" description="Disordered" evidence="1">
    <location>
        <begin position="1"/>
        <end position="119"/>
    </location>
</feature>
<organism evidence="2">
    <name type="scientific">uncultured Caudovirales phage</name>
    <dbReference type="NCBI Taxonomy" id="2100421"/>
    <lineage>
        <taxon>Viruses</taxon>
        <taxon>Duplodnaviria</taxon>
        <taxon>Heunggongvirae</taxon>
        <taxon>Uroviricota</taxon>
        <taxon>Caudoviricetes</taxon>
        <taxon>Peduoviridae</taxon>
        <taxon>Maltschvirus</taxon>
        <taxon>Maltschvirus maltsch</taxon>
    </lineage>
</organism>